<proteinExistence type="inferred from homology"/>
<keyword evidence="5" id="KW-0970">Cilium biogenesis/degradation</keyword>
<dbReference type="InterPro" id="IPR027918">
    <property type="entry name" value="HYLS1_C_dom"/>
</dbReference>
<dbReference type="GO" id="GO:0060271">
    <property type="term" value="P:cilium assembly"/>
    <property type="evidence" value="ECO:0007669"/>
    <property type="project" value="TreeGrafter"/>
</dbReference>
<organism evidence="10 11">
    <name type="scientific">Pygocentrus nattereri</name>
    <name type="common">Red-bellied piranha</name>
    <dbReference type="NCBI Taxonomy" id="42514"/>
    <lineage>
        <taxon>Eukaryota</taxon>
        <taxon>Metazoa</taxon>
        <taxon>Chordata</taxon>
        <taxon>Craniata</taxon>
        <taxon>Vertebrata</taxon>
        <taxon>Euteleostomi</taxon>
        <taxon>Actinopterygii</taxon>
        <taxon>Neopterygii</taxon>
        <taxon>Teleostei</taxon>
        <taxon>Ostariophysi</taxon>
        <taxon>Characiformes</taxon>
        <taxon>Characoidei</taxon>
        <taxon>Pygocentrus</taxon>
    </lineage>
</organism>
<keyword evidence="11" id="KW-1185">Reference proteome</keyword>
<feature type="domain" description="Centriolar and ciliogenesis-associated protein HYLS1 C-terminal" evidence="9">
    <location>
        <begin position="358"/>
        <end position="446"/>
    </location>
</feature>
<dbReference type="Ensembl" id="ENSPNAT00000085869.1">
    <property type="protein sequence ID" value="ENSPNAP00000075134.1"/>
    <property type="gene ID" value="ENSPNAG00000001925.2"/>
</dbReference>
<reference evidence="10 11" key="1">
    <citation type="submission" date="2020-10" db="EMBL/GenBank/DDBJ databases">
        <title>Pygocentrus nattereri (red-bellied piranha) genome, fPygNat1, primary haplotype.</title>
        <authorList>
            <person name="Myers G."/>
            <person name="Meyer A."/>
            <person name="Karagic N."/>
            <person name="Pippel M."/>
            <person name="Winkler S."/>
            <person name="Tracey A."/>
            <person name="Wood J."/>
            <person name="Formenti G."/>
            <person name="Howe K."/>
            <person name="Fedrigo O."/>
            <person name="Jarvis E.D."/>
        </authorList>
    </citation>
    <scope>NUCLEOTIDE SEQUENCE [LARGE SCALE GENOMIC DNA]</scope>
</reference>
<dbReference type="PANTHER" id="PTHR34174">
    <property type="entry name" value="HYDROLETHALUS SYNDROME PROTEIN 1"/>
    <property type="match status" value="1"/>
</dbReference>
<accession>A0AAR2LK49</accession>
<dbReference type="Proteomes" id="UP001501920">
    <property type="component" value="Chromosome 15"/>
</dbReference>
<feature type="region of interest" description="Disordered" evidence="8">
    <location>
        <begin position="302"/>
        <end position="330"/>
    </location>
</feature>
<sequence length="457" mass="53088">MDEHVNSSFQNDEWANRDATVVTEWNEQSHTKHWETNNDYIIPLQKWNNSVGQDENEKRKEVDIYGEKETFDDYRGNTGSPALSMMTSGYGTYRPDTPKDDLDYRDDCTLTELEEDIEYPNVVYCEDDNSQFTYQHSVFLEGSKQEITSLSLTGSEHPTLNHCDCSEGVAVQHNVKDSQGITDENSLGSSDVHEEYDEAPYFAAKSVDLSAREESSGISLDVLRNGNHIIVYGSNEWETNTKYEDYHHPFNLRLSKSVTLVEHTNEHGLARQKKRKTKKSQFFKCDPISELEQRLDHLRVSASHERRELDSESEETGSYSDRRSSTTEELPSAFQAYIKGMMRSRSESDIRPRPKSFIRPVMDHPHTRNLKKTDPVAKYFQYKQNWEMFKPPGEKSRKELHWAIREQLAYQPPPVKPQRTYVPNTYVVPTEKKRSALRWEIRHDLANGIIPTKITYP</sequence>
<comment type="subcellular location">
    <subcellularLocation>
        <location evidence="2">Cell projection</location>
        <location evidence="2">Cilium</location>
    </subcellularLocation>
    <subcellularLocation>
        <location evidence="1">Cytoplasm</location>
        <location evidence="1">Cytoskeleton</location>
        <location evidence="1">Microtubule organizing center</location>
        <location evidence="1">Centrosome</location>
        <location evidence="1">Centriole</location>
    </subcellularLocation>
</comment>
<comment type="similarity">
    <text evidence="3">Belongs to the HYLS1 family.</text>
</comment>
<evidence type="ECO:0000256" key="6">
    <source>
        <dbReference type="ARBA" id="ARBA00023212"/>
    </source>
</evidence>
<evidence type="ECO:0000256" key="2">
    <source>
        <dbReference type="ARBA" id="ARBA00004138"/>
    </source>
</evidence>
<evidence type="ECO:0000313" key="10">
    <source>
        <dbReference type="Ensembl" id="ENSPNAP00000075134.1"/>
    </source>
</evidence>
<evidence type="ECO:0000256" key="3">
    <source>
        <dbReference type="ARBA" id="ARBA00010091"/>
    </source>
</evidence>
<evidence type="ECO:0000256" key="5">
    <source>
        <dbReference type="ARBA" id="ARBA00022794"/>
    </source>
</evidence>
<protein>
    <recommendedName>
        <fullName evidence="9">Centriolar and ciliogenesis-associated protein HYLS1 C-terminal domain-containing protein</fullName>
    </recommendedName>
</protein>
<evidence type="ECO:0000256" key="8">
    <source>
        <dbReference type="SAM" id="MobiDB-lite"/>
    </source>
</evidence>
<evidence type="ECO:0000256" key="4">
    <source>
        <dbReference type="ARBA" id="ARBA00022490"/>
    </source>
</evidence>
<keyword evidence="6" id="KW-0206">Cytoskeleton</keyword>
<keyword evidence="4" id="KW-0963">Cytoplasm</keyword>
<dbReference type="AlphaFoldDB" id="A0AAR2LK49"/>
<dbReference type="GO" id="GO:0097730">
    <property type="term" value="C:non-motile cilium"/>
    <property type="evidence" value="ECO:0007669"/>
    <property type="project" value="TreeGrafter"/>
</dbReference>
<evidence type="ECO:0000256" key="7">
    <source>
        <dbReference type="ARBA" id="ARBA00023273"/>
    </source>
</evidence>
<dbReference type="InterPro" id="IPR052319">
    <property type="entry name" value="Centriolar_ciliogenesis_assoc"/>
</dbReference>
<evidence type="ECO:0000259" key="9">
    <source>
        <dbReference type="Pfam" id="PF15311"/>
    </source>
</evidence>
<feature type="region of interest" description="Disordered" evidence="8">
    <location>
        <begin position="343"/>
        <end position="369"/>
    </location>
</feature>
<dbReference type="Pfam" id="PF15311">
    <property type="entry name" value="HYLS1_C"/>
    <property type="match status" value="1"/>
</dbReference>
<reference evidence="10" key="3">
    <citation type="submission" date="2025-09" db="UniProtKB">
        <authorList>
            <consortium name="Ensembl"/>
        </authorList>
    </citation>
    <scope>IDENTIFICATION</scope>
</reference>
<dbReference type="GO" id="GO:0005814">
    <property type="term" value="C:centriole"/>
    <property type="evidence" value="ECO:0007669"/>
    <property type="project" value="UniProtKB-SubCell"/>
</dbReference>
<reference evidence="10" key="2">
    <citation type="submission" date="2025-08" db="UniProtKB">
        <authorList>
            <consortium name="Ensembl"/>
        </authorList>
    </citation>
    <scope>IDENTIFICATION</scope>
</reference>
<keyword evidence="7" id="KW-0966">Cell projection</keyword>
<dbReference type="PANTHER" id="PTHR34174:SF1">
    <property type="entry name" value="CENTRIOLAR AND CILIOGENESIS-ASSOCIATED PROTEIN HYLS1"/>
    <property type="match status" value="1"/>
</dbReference>
<name>A0AAR2LK49_PYGNA</name>
<evidence type="ECO:0000313" key="11">
    <source>
        <dbReference type="Proteomes" id="UP001501920"/>
    </source>
</evidence>
<dbReference type="GeneTree" id="ENSGT00390000008848"/>
<evidence type="ECO:0000256" key="1">
    <source>
        <dbReference type="ARBA" id="ARBA00004114"/>
    </source>
</evidence>